<evidence type="ECO:0008006" key="5">
    <source>
        <dbReference type="Google" id="ProtNLM"/>
    </source>
</evidence>
<feature type="transmembrane region" description="Helical" evidence="2">
    <location>
        <begin position="381"/>
        <end position="404"/>
    </location>
</feature>
<proteinExistence type="predicted"/>
<dbReference type="GO" id="GO:0006506">
    <property type="term" value="P:GPI anchor biosynthetic process"/>
    <property type="evidence" value="ECO:0007669"/>
    <property type="project" value="InterPro"/>
</dbReference>
<evidence type="ECO:0000256" key="1">
    <source>
        <dbReference type="SAM" id="MobiDB-lite"/>
    </source>
</evidence>
<gene>
    <name evidence="3" type="ORF">NCGR_LOCUS7731</name>
</gene>
<dbReference type="GO" id="GO:0016020">
    <property type="term" value="C:membrane"/>
    <property type="evidence" value="ECO:0007669"/>
    <property type="project" value="InterPro"/>
</dbReference>
<reference evidence="3" key="1">
    <citation type="submission" date="2020-10" db="EMBL/GenBank/DDBJ databases">
        <authorList>
            <person name="Han B."/>
            <person name="Lu T."/>
            <person name="Zhao Q."/>
            <person name="Huang X."/>
            <person name="Zhao Y."/>
        </authorList>
    </citation>
    <scope>NUCLEOTIDE SEQUENCE</scope>
</reference>
<feature type="compositionally biased region" description="Gly residues" evidence="1">
    <location>
        <begin position="1"/>
        <end position="12"/>
    </location>
</feature>
<keyword evidence="4" id="KW-1185">Reference proteome</keyword>
<organism evidence="3 4">
    <name type="scientific">Miscanthus lutarioriparius</name>
    <dbReference type="NCBI Taxonomy" id="422564"/>
    <lineage>
        <taxon>Eukaryota</taxon>
        <taxon>Viridiplantae</taxon>
        <taxon>Streptophyta</taxon>
        <taxon>Embryophyta</taxon>
        <taxon>Tracheophyta</taxon>
        <taxon>Spermatophyta</taxon>
        <taxon>Magnoliopsida</taxon>
        <taxon>Liliopsida</taxon>
        <taxon>Poales</taxon>
        <taxon>Poaceae</taxon>
        <taxon>PACMAD clade</taxon>
        <taxon>Panicoideae</taxon>
        <taxon>Andropogonodae</taxon>
        <taxon>Andropogoneae</taxon>
        <taxon>Saccharinae</taxon>
        <taxon>Miscanthus</taxon>
    </lineage>
</organism>
<keyword evidence="2" id="KW-0812">Transmembrane</keyword>
<feature type="transmembrane region" description="Helical" evidence="2">
    <location>
        <begin position="664"/>
        <end position="685"/>
    </location>
</feature>
<dbReference type="InterPro" id="IPR007720">
    <property type="entry name" value="PigQ/GPI1"/>
</dbReference>
<evidence type="ECO:0000313" key="3">
    <source>
        <dbReference type="EMBL" id="CAD6211852.1"/>
    </source>
</evidence>
<protein>
    <recommendedName>
        <fullName evidence="5">N-acetylglucosaminyl transferase component</fullName>
    </recommendedName>
</protein>
<dbReference type="OrthoDB" id="70250at2759"/>
<dbReference type="PANTHER" id="PTHR47555">
    <property type="entry name" value="N-ACETYLGLUCOSAMINYL TRANSFERASE COMPONENT FAMILY PROTEIN / GPI1 FAMILY PROTEIN"/>
    <property type="match status" value="1"/>
</dbReference>
<feature type="transmembrane region" description="Helical" evidence="2">
    <location>
        <begin position="465"/>
        <end position="486"/>
    </location>
</feature>
<evidence type="ECO:0000313" key="4">
    <source>
        <dbReference type="Proteomes" id="UP000604825"/>
    </source>
</evidence>
<feature type="region of interest" description="Disordered" evidence="1">
    <location>
        <begin position="57"/>
        <end position="85"/>
    </location>
</feature>
<accession>A0A811MXS6</accession>
<dbReference type="Proteomes" id="UP000604825">
    <property type="component" value="Unassembled WGS sequence"/>
</dbReference>
<dbReference type="Pfam" id="PF05024">
    <property type="entry name" value="Gpi1"/>
    <property type="match status" value="1"/>
</dbReference>
<sequence length="844" mass="94619">MSRGGSTGGGQSSLGYLFGSGEPPKPAVAPAASAPPAEKPPAAKANVNKQIAAGVTRQTNNYHRADGQNTGNFLTDPSPKPQDTASMDIERCRIWWPRQELQLKHKPFSLRLVLFGWFFSSAGSIDIVISAVVPQDHILRSFATLDTLQTIVLSSNKRMPVSLQESAAFTILGDCGRHPPKELEEYCFNKLEQLPLDANVVQKEHFGTRRNNAMIGSVGNGDQGPSYDHRTWGCDCCVLDGFLDACRKSAVKEGSWVHLCRKFGKNFKSNLNQVPVLHHLYLDGQQIANNRCHVILYEVPTIGRNHFSLGLDAPRKLNVSFKKPNWINDLQKQPAFLDLDSIVLALNCSNAARLPDTQECSTTSSGAYFISASVYDVLVQVTWHCVGIFLASASTILYIMILMFRKCLSHMPQYLMLNKVFRHSWNNIHLRSCQILYWPIVLQDASLSSTVNVEYVHKAAIRKHALWSSIIVDLLMGSVLGAAFLLNTETICIWTIALVHHMTEAILRSGCVWLMGVPAGFKLNTELAELLGMISLNAVQIYSTLWFFVGGYLRHIIQGIAVSGIILGLTTPVSFFIDIIQLATLHVTMLHWLISSLYSRQIQTVASLWRLFRGRKWNPLRQRLDSYDYTVEQHVVGSLLFTPVLLLIPTTSVFYVFFSILTTTVIWVCVMLEIVIAVIQSTPYAELTLWMMRRHIFPAGLFFLHVTSSGHTSEDGDLSAHPIRCCNERRKEDLIDKLSESLVSELHCSYATLVQVIRSNYERVFNRTGYSFCKQLAYGILSGERVPSSLHLQPSPSFPWMNIGITEYWMHCYVSVLQCAPKSFDLHFGFTNKISPIADIFRGP</sequence>
<keyword evidence="2" id="KW-1133">Transmembrane helix</keyword>
<dbReference type="EMBL" id="CAJGYO010000002">
    <property type="protein sequence ID" value="CAD6211852.1"/>
    <property type="molecule type" value="Genomic_DNA"/>
</dbReference>
<feature type="transmembrane region" description="Helical" evidence="2">
    <location>
        <begin position="633"/>
        <end position="658"/>
    </location>
</feature>
<name>A0A811MXS6_9POAL</name>
<comment type="caution">
    <text evidence="3">The sequence shown here is derived from an EMBL/GenBank/DDBJ whole genome shotgun (WGS) entry which is preliminary data.</text>
</comment>
<feature type="transmembrane region" description="Helical" evidence="2">
    <location>
        <begin position="556"/>
        <end position="577"/>
    </location>
</feature>
<dbReference type="PANTHER" id="PTHR47555:SF2">
    <property type="entry name" value="N-ACETYLGLUCOSAMINYL TRANSFERASE COMPONENT FAMILY PROTEIN _ GPI1 FAMILY PROTEIN"/>
    <property type="match status" value="1"/>
</dbReference>
<keyword evidence="2" id="KW-0472">Membrane</keyword>
<feature type="compositionally biased region" description="Low complexity" evidence="1">
    <location>
        <begin position="28"/>
        <end position="45"/>
    </location>
</feature>
<evidence type="ECO:0000256" key="2">
    <source>
        <dbReference type="SAM" id="Phobius"/>
    </source>
</evidence>
<dbReference type="AlphaFoldDB" id="A0A811MXS6"/>
<feature type="region of interest" description="Disordered" evidence="1">
    <location>
        <begin position="1"/>
        <end position="45"/>
    </location>
</feature>
<feature type="transmembrane region" description="Helical" evidence="2">
    <location>
        <begin position="530"/>
        <end position="549"/>
    </location>
</feature>